<keyword evidence="3" id="KW-1185">Reference proteome</keyword>
<accession>A0A1D2M8T4</accession>
<comment type="caution">
    <text evidence="2">The sequence shown here is derived from an EMBL/GenBank/DDBJ whole genome shotgun (WGS) entry which is preliminary data.</text>
</comment>
<dbReference type="EMBL" id="LJIJ01002710">
    <property type="protein sequence ID" value="ODM89342.1"/>
    <property type="molecule type" value="Genomic_DNA"/>
</dbReference>
<feature type="signal peptide" evidence="1">
    <location>
        <begin position="1"/>
        <end position="23"/>
    </location>
</feature>
<evidence type="ECO:0000256" key="1">
    <source>
        <dbReference type="SAM" id="SignalP"/>
    </source>
</evidence>
<evidence type="ECO:0000313" key="2">
    <source>
        <dbReference type="EMBL" id="ODM89342.1"/>
    </source>
</evidence>
<dbReference type="PROSITE" id="PS51257">
    <property type="entry name" value="PROKAR_LIPOPROTEIN"/>
    <property type="match status" value="1"/>
</dbReference>
<name>A0A1D2M8T4_ORCCI</name>
<gene>
    <name evidence="2" type="ORF">Ocin01_17340</name>
</gene>
<keyword evidence="1" id="KW-0732">Signal</keyword>
<dbReference type="AlphaFoldDB" id="A0A1D2M8T4"/>
<evidence type="ECO:0000313" key="3">
    <source>
        <dbReference type="Proteomes" id="UP000094527"/>
    </source>
</evidence>
<organism evidence="2 3">
    <name type="scientific">Orchesella cincta</name>
    <name type="common">Springtail</name>
    <name type="synonym">Podura cincta</name>
    <dbReference type="NCBI Taxonomy" id="48709"/>
    <lineage>
        <taxon>Eukaryota</taxon>
        <taxon>Metazoa</taxon>
        <taxon>Ecdysozoa</taxon>
        <taxon>Arthropoda</taxon>
        <taxon>Hexapoda</taxon>
        <taxon>Collembola</taxon>
        <taxon>Entomobryomorpha</taxon>
        <taxon>Entomobryoidea</taxon>
        <taxon>Orchesellidae</taxon>
        <taxon>Orchesellinae</taxon>
        <taxon>Orchesella</taxon>
    </lineage>
</organism>
<proteinExistence type="predicted"/>
<reference evidence="2 3" key="1">
    <citation type="journal article" date="2016" name="Genome Biol. Evol.">
        <title>Gene Family Evolution Reflects Adaptation to Soil Environmental Stressors in the Genome of the Collembolan Orchesella cincta.</title>
        <authorList>
            <person name="Faddeeva-Vakhrusheva A."/>
            <person name="Derks M.F."/>
            <person name="Anvar S.Y."/>
            <person name="Agamennone V."/>
            <person name="Suring W."/>
            <person name="Smit S."/>
            <person name="van Straalen N.M."/>
            <person name="Roelofs D."/>
        </authorList>
    </citation>
    <scope>NUCLEOTIDE SEQUENCE [LARGE SCALE GENOMIC DNA]</scope>
    <source>
        <tissue evidence="2">Mixed pool</tissue>
    </source>
</reference>
<feature type="chain" id="PRO_5008903635" evidence="1">
    <location>
        <begin position="24"/>
        <end position="47"/>
    </location>
</feature>
<sequence length="47" mass="4950">MKFFKIVAIVATFMASIACLVAGQDAECVEPCLPCSWAANGCCCPVH</sequence>
<protein>
    <submittedName>
        <fullName evidence="2">Uncharacterized protein</fullName>
    </submittedName>
</protein>
<dbReference type="Proteomes" id="UP000094527">
    <property type="component" value="Unassembled WGS sequence"/>
</dbReference>